<dbReference type="Gene3D" id="1.10.287.950">
    <property type="entry name" value="Methyl-accepting chemotaxis protein"/>
    <property type="match status" value="1"/>
</dbReference>
<name>A0A396S4M4_9BACL</name>
<dbReference type="Proteomes" id="UP000265692">
    <property type="component" value="Unassembled WGS sequence"/>
</dbReference>
<comment type="caution">
    <text evidence="4">The sequence shown here is derived from an EMBL/GenBank/DDBJ whole genome shotgun (WGS) entry which is preliminary data.</text>
</comment>
<gene>
    <name evidence="4" type="ORF">D1B33_16425</name>
</gene>
<evidence type="ECO:0000259" key="3">
    <source>
        <dbReference type="PROSITE" id="PS50111"/>
    </source>
</evidence>
<dbReference type="GO" id="GO:0007165">
    <property type="term" value="P:signal transduction"/>
    <property type="evidence" value="ECO:0007669"/>
    <property type="project" value="UniProtKB-KW"/>
</dbReference>
<dbReference type="PANTHER" id="PTHR32089">
    <property type="entry name" value="METHYL-ACCEPTING CHEMOTAXIS PROTEIN MCPB"/>
    <property type="match status" value="1"/>
</dbReference>
<evidence type="ECO:0000256" key="1">
    <source>
        <dbReference type="ARBA" id="ARBA00023224"/>
    </source>
</evidence>
<dbReference type="SMART" id="SM00283">
    <property type="entry name" value="MA"/>
    <property type="match status" value="1"/>
</dbReference>
<dbReference type="SUPFAM" id="SSF58104">
    <property type="entry name" value="Methyl-accepting chemotaxis protein (MCP) signaling domain"/>
    <property type="match status" value="1"/>
</dbReference>
<dbReference type="PROSITE" id="PS50111">
    <property type="entry name" value="CHEMOTAXIS_TRANSDUC_2"/>
    <property type="match status" value="1"/>
</dbReference>
<reference evidence="4 5" key="1">
    <citation type="submission" date="2018-08" db="EMBL/GenBank/DDBJ databases">
        <title>Lysinibacillus sp. YLB-03 draft genome sequence.</title>
        <authorList>
            <person name="Yu L."/>
        </authorList>
    </citation>
    <scope>NUCLEOTIDE SEQUENCE [LARGE SCALE GENOMIC DNA]</scope>
    <source>
        <strain evidence="4 5">YLB-03</strain>
    </source>
</reference>
<protein>
    <recommendedName>
        <fullName evidence="3">Methyl-accepting transducer domain-containing protein</fullName>
    </recommendedName>
</protein>
<organism evidence="4 5">
    <name type="scientific">Ureibacillus yapensis</name>
    <dbReference type="NCBI Taxonomy" id="2304605"/>
    <lineage>
        <taxon>Bacteria</taxon>
        <taxon>Bacillati</taxon>
        <taxon>Bacillota</taxon>
        <taxon>Bacilli</taxon>
        <taxon>Bacillales</taxon>
        <taxon>Caryophanaceae</taxon>
        <taxon>Ureibacillus</taxon>
    </lineage>
</organism>
<dbReference type="AlphaFoldDB" id="A0A396S4M4"/>
<evidence type="ECO:0000256" key="2">
    <source>
        <dbReference type="PROSITE-ProRule" id="PRU00284"/>
    </source>
</evidence>
<dbReference type="Pfam" id="PF00015">
    <property type="entry name" value="MCPsignal"/>
    <property type="match status" value="1"/>
</dbReference>
<accession>A0A396S4M4</accession>
<keyword evidence="5" id="KW-1185">Reference proteome</keyword>
<dbReference type="InterPro" id="IPR004089">
    <property type="entry name" value="MCPsignal_dom"/>
</dbReference>
<proteinExistence type="predicted"/>
<evidence type="ECO:0000313" key="4">
    <source>
        <dbReference type="EMBL" id="RHW32752.1"/>
    </source>
</evidence>
<feature type="domain" description="Methyl-accepting transducer" evidence="3">
    <location>
        <begin position="108"/>
        <end position="276"/>
    </location>
</feature>
<sequence>MRMSKKLQEIINNVKTIQKSFTEPTSILITDTEQILVQVKAEFDTTNIPVGTLLNTLPNPLLEDSLKTGRVNRLEFGPDNEFGLPFIVTWNPIIDNRKVVGLIITTTSTEKVDFLRSTANNLLKTMGEMTEMTEQLAKVSDVISVNIQNISSDSESIIKMVEDAYQVIKSVQGVANQSKILGLNAAIEAARAGEYGKGFSVVANEIRRMADQSKDSAVNIIRYLEKVNEAVGKNNTSIQEIAAMAEEHSATLEDFRGSFDRIGQAAEGFLKSTQLS</sequence>
<dbReference type="PANTHER" id="PTHR32089:SF112">
    <property type="entry name" value="LYSOZYME-LIKE PROTEIN-RELATED"/>
    <property type="match status" value="1"/>
</dbReference>
<dbReference type="GO" id="GO:0016020">
    <property type="term" value="C:membrane"/>
    <property type="evidence" value="ECO:0007669"/>
    <property type="project" value="InterPro"/>
</dbReference>
<dbReference type="EMBL" id="QWEI01000012">
    <property type="protein sequence ID" value="RHW32752.1"/>
    <property type="molecule type" value="Genomic_DNA"/>
</dbReference>
<keyword evidence="1 2" id="KW-0807">Transducer</keyword>
<evidence type="ECO:0000313" key="5">
    <source>
        <dbReference type="Proteomes" id="UP000265692"/>
    </source>
</evidence>